<evidence type="ECO:0000256" key="5">
    <source>
        <dbReference type="ARBA" id="ARBA00022737"/>
    </source>
</evidence>
<sequence length="1119" mass="115134">MTLKTTGGGIKVMYSSTHLTQNNLGHFGLAFNPDSSTFKQTQEMIFIDSNVSDIDQLIAGVQPNTAVYVLHPQENGIAQITTILQQHAAIETVYLVAHGKPGCLYLGNTIFHQETLPTVSELLKTWNIRQLLIYACNVADGKTGEAFLQQLHHHTNAKIAASSHPIGQTEFGQNWQLNQTTHPIEIKSVFKPEVMATYSGVLAAGDLDTTFSGDGIVTTDLGSGTEDNGSVMTLQPDGKIIVAGTSNDDIALVRYNSNGSLDTTFSGDGKLTTDLGGEEFGNSMVLQPDGKIVVVGRLGYPNFNFDIAVVRYNSNGSLDTTFSGDGKLTTDLGGYESGESVALQSDGKIIVGGSNQLLRYNSNGTLDTTFGENGIKTFPVNWEVDGYNGISIAVQADGKIVVAGGIFDAVLENFVVARLNSNGSLDTTFSDDGIVTTDLGDEFEWSSGLVLQPDGKIVLAGNTGDGTFRHPADFAVVRYNSNGSLDTTFSGDGKVTTDLGSWYDFGQSVELQPDGKIVVAGDSDSNFAVVRYNSNGSLDTTLSGDGKLTTDLGGSEYGGSVALQSDGKIVLAGSSSNDFAVVRYLNDTASGTINGTANNDILTGTANPEIINGLGGNDQLLGNGGNDTLNGGDGIDTLDGGAGNDLLKGNAGNDIYIVGTGDVLTELANEGTDLVQSSISYTLPVNVENLTLTGTTAINGTGNTVANIITGNTANNILNGSTGADQLKGGTGNDTYVVDNAGDIVTELASGGTDLVQSSVTYTLPVEVENLTLTGTTAINGTGNALANIITGNTANNILNGSTGADQLKGSTGNDTYVVDNALDVVTELASGGTDLIQSSVTYTLPVEVENLTLTGTTAINGTGNTLVNIITGNTANNILNGSTGADQLKGSTGNDTYVVDNALDVVTELASGGTDLVQSSVTYTLPVEVENLTLTGTTAINGTGNALANIITGNTANNILNGSTGNDNLIGSSGADQLLGGDGNDSLSGDAANDTLTGGLGADKFIYNTNAAFTTTAVGLDSITDFTIAQGDLIVLDKTTFTSISSIAGTGFSVATEFAKVTTDALAATSAADIVYNTATGGLFYNQNGTAAGFGTGAQFLTLTTKPVLTATQFVIQA</sequence>
<reference evidence="9" key="1">
    <citation type="submission" date="2020-09" db="EMBL/GenBank/DDBJ databases">
        <authorList>
            <person name="Blom J."/>
        </authorList>
    </citation>
    <scope>NUCLEOTIDE SEQUENCE</scope>
    <source>
        <strain evidence="9">No.713</strain>
    </source>
</reference>
<evidence type="ECO:0000256" key="2">
    <source>
        <dbReference type="ARBA" id="ARBA00004613"/>
    </source>
</evidence>
<feature type="domain" description="DUF4347" evidence="8">
    <location>
        <begin position="44"/>
        <end position="202"/>
    </location>
</feature>
<organism evidence="9 10">
    <name type="scientific">Planktothrix pseudagardhii</name>
    <dbReference type="NCBI Taxonomy" id="132604"/>
    <lineage>
        <taxon>Bacteria</taxon>
        <taxon>Bacillati</taxon>
        <taxon>Cyanobacteriota</taxon>
        <taxon>Cyanophyceae</taxon>
        <taxon>Oscillatoriophycideae</taxon>
        <taxon>Oscillatoriales</taxon>
        <taxon>Microcoleaceae</taxon>
        <taxon>Planktothrix</taxon>
    </lineage>
</organism>
<evidence type="ECO:0000313" key="9">
    <source>
        <dbReference type="EMBL" id="CAD5929236.1"/>
    </source>
</evidence>
<dbReference type="SUPFAM" id="SSF63829">
    <property type="entry name" value="Calcium-dependent phosphotriesterase"/>
    <property type="match status" value="1"/>
</dbReference>
<dbReference type="Pfam" id="PF17164">
    <property type="entry name" value="DUF5122"/>
    <property type="match status" value="7"/>
</dbReference>
<evidence type="ECO:0000259" key="8">
    <source>
        <dbReference type="Pfam" id="PF14252"/>
    </source>
</evidence>
<dbReference type="Gene3D" id="2.150.10.10">
    <property type="entry name" value="Serralysin-like metalloprotease, C-terminal"/>
    <property type="match status" value="5"/>
</dbReference>
<dbReference type="Pfam" id="PF00353">
    <property type="entry name" value="HemolysinCabind"/>
    <property type="match status" value="5"/>
</dbReference>
<dbReference type="InterPro" id="IPR011049">
    <property type="entry name" value="Serralysin-like_metalloprot_C"/>
</dbReference>
<dbReference type="EMBL" id="LR882967">
    <property type="protein sequence ID" value="CAD5929236.1"/>
    <property type="molecule type" value="Genomic_DNA"/>
</dbReference>
<dbReference type="PANTHER" id="PTHR38340">
    <property type="entry name" value="S-LAYER PROTEIN"/>
    <property type="match status" value="1"/>
</dbReference>
<name>A0A9W4CGI4_9CYAN</name>
<evidence type="ECO:0000256" key="3">
    <source>
        <dbReference type="ARBA" id="ARBA00022525"/>
    </source>
</evidence>
<accession>A0A9W4CGI4</accession>
<evidence type="ECO:0000256" key="6">
    <source>
        <dbReference type="ARBA" id="ARBA00023026"/>
    </source>
</evidence>
<dbReference type="InterPro" id="IPR013431">
    <property type="entry name" value="Delta_60_rpt"/>
</dbReference>
<dbReference type="GO" id="GO:0016020">
    <property type="term" value="C:membrane"/>
    <property type="evidence" value="ECO:0007669"/>
    <property type="project" value="UniProtKB-SubCell"/>
</dbReference>
<dbReference type="InterPro" id="IPR018511">
    <property type="entry name" value="Hemolysin-typ_Ca-bd_CS"/>
</dbReference>
<evidence type="ECO:0000313" key="10">
    <source>
        <dbReference type="Proteomes" id="UP001153719"/>
    </source>
</evidence>
<dbReference type="Proteomes" id="UP001153719">
    <property type="component" value="Chromosome"/>
</dbReference>
<protein>
    <submittedName>
        <fullName evidence="9">Ca2+-binding protein, RTX toxin-related</fullName>
    </submittedName>
</protein>
<keyword evidence="10" id="KW-1185">Reference proteome</keyword>
<dbReference type="AlphaFoldDB" id="A0A9W4CGI4"/>
<dbReference type="GO" id="GO:0005509">
    <property type="term" value="F:calcium ion binding"/>
    <property type="evidence" value="ECO:0007669"/>
    <property type="project" value="InterPro"/>
</dbReference>
<evidence type="ECO:0000256" key="4">
    <source>
        <dbReference type="ARBA" id="ARBA00022656"/>
    </source>
</evidence>
<dbReference type="SUPFAM" id="SSF51120">
    <property type="entry name" value="beta-Roll"/>
    <property type="match status" value="4"/>
</dbReference>
<dbReference type="Pfam" id="PF14252">
    <property type="entry name" value="DUF4347"/>
    <property type="match status" value="1"/>
</dbReference>
<dbReference type="PANTHER" id="PTHR38340:SF1">
    <property type="entry name" value="S-LAYER PROTEIN"/>
    <property type="match status" value="1"/>
</dbReference>
<dbReference type="GO" id="GO:0005576">
    <property type="term" value="C:extracellular region"/>
    <property type="evidence" value="ECO:0007669"/>
    <property type="project" value="UniProtKB-SubCell"/>
</dbReference>
<dbReference type="InterPro" id="IPR003995">
    <property type="entry name" value="RTX_toxin_determinant-A"/>
</dbReference>
<dbReference type="KEGG" id="ppsu:NO713_01177"/>
<dbReference type="GO" id="GO:0090729">
    <property type="term" value="F:toxin activity"/>
    <property type="evidence" value="ECO:0007669"/>
    <property type="project" value="UniProtKB-KW"/>
</dbReference>
<keyword evidence="6" id="KW-0843">Virulence</keyword>
<dbReference type="InterPro" id="IPR050557">
    <property type="entry name" value="RTX_toxin/Mannuronan_C5-epim"/>
</dbReference>
<dbReference type="PRINTS" id="PR01488">
    <property type="entry name" value="RTXTOXINA"/>
</dbReference>
<dbReference type="PRINTS" id="PR00313">
    <property type="entry name" value="CABNDNGRPT"/>
</dbReference>
<evidence type="ECO:0000256" key="7">
    <source>
        <dbReference type="ARBA" id="ARBA00023136"/>
    </source>
</evidence>
<dbReference type="PROSITE" id="PS00330">
    <property type="entry name" value="HEMOLYSIN_CALCIUM"/>
    <property type="match status" value="3"/>
</dbReference>
<dbReference type="InterPro" id="IPR025592">
    <property type="entry name" value="DUF4347"/>
</dbReference>
<dbReference type="NCBIfam" id="TIGR02608">
    <property type="entry name" value="delta_60_rpt"/>
    <property type="match status" value="7"/>
</dbReference>
<proteinExistence type="predicted"/>
<keyword evidence="5" id="KW-0677">Repeat</keyword>
<keyword evidence="4" id="KW-0800">Toxin</keyword>
<dbReference type="Gene3D" id="2.80.10.50">
    <property type="match status" value="3"/>
</dbReference>
<comment type="subcellular location">
    <subcellularLocation>
        <location evidence="1">Membrane</location>
    </subcellularLocation>
    <subcellularLocation>
        <location evidence="2">Secreted</location>
    </subcellularLocation>
</comment>
<gene>
    <name evidence="9" type="ORF">NO713_01177</name>
</gene>
<keyword evidence="7" id="KW-0472">Membrane</keyword>
<keyword evidence="3" id="KW-0964">Secreted</keyword>
<dbReference type="InterPro" id="IPR001343">
    <property type="entry name" value="Hemolysn_Ca-bd"/>
</dbReference>
<evidence type="ECO:0000256" key="1">
    <source>
        <dbReference type="ARBA" id="ARBA00004370"/>
    </source>
</evidence>